<evidence type="ECO:0000313" key="1">
    <source>
        <dbReference type="EMBL" id="HCW92797.1"/>
    </source>
</evidence>
<sequence length="115" mass="14029">MTKKQIAEEFTEWITKEAPDFFEHFCKQSEYNKTTYWEYLECTNYCNYICDAFDWSDTPNFNKWSRLSEKWRSHIANLEKRELSPKIKIGGVEFSQETVENIVKEHLKNIKWEEQ</sequence>
<protein>
    <submittedName>
        <fullName evidence="1">Uncharacterized protein</fullName>
    </submittedName>
</protein>
<comment type="caution">
    <text evidence="1">The sequence shown here is derived from an EMBL/GenBank/DDBJ whole genome shotgun (WGS) entry which is preliminary data.</text>
</comment>
<organism evidence="1 2">
    <name type="scientific">Flexistipes sinusarabici</name>
    <dbReference type="NCBI Taxonomy" id="2352"/>
    <lineage>
        <taxon>Bacteria</taxon>
        <taxon>Pseudomonadati</taxon>
        <taxon>Deferribacterota</taxon>
        <taxon>Deferribacteres</taxon>
        <taxon>Deferribacterales</taxon>
        <taxon>Flexistipitaceae</taxon>
        <taxon>Flexistipes</taxon>
    </lineage>
</organism>
<accession>A0A3D5QAD9</accession>
<dbReference type="AlphaFoldDB" id="A0A3D5QAD9"/>
<dbReference type="EMBL" id="DPPF01000079">
    <property type="protein sequence ID" value="HCW92797.1"/>
    <property type="molecule type" value="Genomic_DNA"/>
</dbReference>
<reference evidence="1 2" key="1">
    <citation type="journal article" date="2018" name="Nat. Biotechnol.">
        <title>A standardized bacterial taxonomy based on genome phylogeny substantially revises the tree of life.</title>
        <authorList>
            <person name="Parks D.H."/>
            <person name="Chuvochina M."/>
            <person name="Waite D.W."/>
            <person name="Rinke C."/>
            <person name="Skarshewski A."/>
            <person name="Chaumeil P.A."/>
            <person name="Hugenholtz P."/>
        </authorList>
    </citation>
    <scope>NUCLEOTIDE SEQUENCE [LARGE SCALE GENOMIC DNA]</scope>
    <source>
        <strain evidence="1">UBA8672</strain>
    </source>
</reference>
<gene>
    <name evidence="1" type="ORF">DHM44_03855</name>
</gene>
<evidence type="ECO:0000313" key="2">
    <source>
        <dbReference type="Proteomes" id="UP000262325"/>
    </source>
</evidence>
<proteinExistence type="predicted"/>
<name>A0A3D5QAD9_FLESI</name>
<dbReference type="Proteomes" id="UP000262325">
    <property type="component" value="Unassembled WGS sequence"/>
</dbReference>